<gene>
    <name evidence="1" type="ORF">IAC73_05170</name>
</gene>
<sequence length="119" mass="12232">MNGLEETLRLTLKNLCEACAADSVVGKPMVTEDGSVTIPVSRVSYGIVTGGGEGEGTSKRGGSPLAAAGGCGMTVTPVGFLVLSGREKKFISVEREAPAGWKDLARAALGMMKGKEEDD</sequence>
<dbReference type="Pfam" id="PF09579">
    <property type="entry name" value="Spore_YtfJ"/>
    <property type="match status" value="1"/>
</dbReference>
<dbReference type="PANTHER" id="PTHR39162:SF1">
    <property type="entry name" value="SPORULATION PROTEIN YTFJ"/>
    <property type="match status" value="1"/>
</dbReference>
<name>A0A9D1SWJ4_9FIRM</name>
<reference evidence="1" key="1">
    <citation type="submission" date="2020-10" db="EMBL/GenBank/DDBJ databases">
        <authorList>
            <person name="Gilroy R."/>
        </authorList>
    </citation>
    <scope>NUCLEOTIDE SEQUENCE</scope>
    <source>
        <strain evidence="1">10406</strain>
    </source>
</reference>
<accession>A0A9D1SWJ4</accession>
<dbReference type="InterPro" id="IPR014229">
    <property type="entry name" value="Spore_YtfJ"/>
</dbReference>
<protein>
    <recommendedName>
        <fullName evidence="3">Sporulation protein YtfJ</fullName>
    </recommendedName>
</protein>
<reference evidence="1" key="2">
    <citation type="journal article" date="2021" name="PeerJ">
        <title>Extensive microbial diversity within the chicken gut microbiome revealed by metagenomics and culture.</title>
        <authorList>
            <person name="Gilroy R."/>
            <person name="Ravi A."/>
            <person name="Getino M."/>
            <person name="Pursley I."/>
            <person name="Horton D.L."/>
            <person name="Alikhan N.F."/>
            <person name="Baker D."/>
            <person name="Gharbi K."/>
            <person name="Hall N."/>
            <person name="Watson M."/>
            <person name="Adriaenssens E.M."/>
            <person name="Foster-Nyarko E."/>
            <person name="Jarju S."/>
            <person name="Secka A."/>
            <person name="Antonio M."/>
            <person name="Oren A."/>
            <person name="Chaudhuri R.R."/>
            <person name="La Ragione R."/>
            <person name="Hildebrand F."/>
            <person name="Pallen M.J."/>
        </authorList>
    </citation>
    <scope>NUCLEOTIDE SEQUENCE</scope>
    <source>
        <strain evidence="1">10406</strain>
    </source>
</reference>
<evidence type="ECO:0000313" key="1">
    <source>
        <dbReference type="EMBL" id="HIU99213.1"/>
    </source>
</evidence>
<evidence type="ECO:0000313" key="2">
    <source>
        <dbReference type="Proteomes" id="UP000886857"/>
    </source>
</evidence>
<dbReference type="PANTHER" id="PTHR39162">
    <property type="entry name" value="GLL3345 PROTEIN"/>
    <property type="match status" value="1"/>
</dbReference>
<organism evidence="1 2">
    <name type="scientific">Candidatus Limadaptatus stercoripullorum</name>
    <dbReference type="NCBI Taxonomy" id="2840846"/>
    <lineage>
        <taxon>Bacteria</taxon>
        <taxon>Bacillati</taxon>
        <taxon>Bacillota</taxon>
        <taxon>Clostridia</taxon>
        <taxon>Eubacteriales</taxon>
        <taxon>Candidatus Limadaptatus</taxon>
    </lineage>
</organism>
<proteinExistence type="predicted"/>
<dbReference type="EMBL" id="DVOE01000077">
    <property type="protein sequence ID" value="HIU99213.1"/>
    <property type="molecule type" value="Genomic_DNA"/>
</dbReference>
<dbReference type="AlphaFoldDB" id="A0A9D1SWJ4"/>
<evidence type="ECO:0008006" key="3">
    <source>
        <dbReference type="Google" id="ProtNLM"/>
    </source>
</evidence>
<dbReference type="Proteomes" id="UP000886857">
    <property type="component" value="Unassembled WGS sequence"/>
</dbReference>
<comment type="caution">
    <text evidence="1">The sequence shown here is derived from an EMBL/GenBank/DDBJ whole genome shotgun (WGS) entry which is preliminary data.</text>
</comment>